<comment type="subcellular location">
    <subcellularLocation>
        <location evidence="8">Cell membrane</location>
        <topology evidence="8">Multi-pass membrane protein</topology>
    </subcellularLocation>
    <subcellularLocation>
        <location evidence="1">Endomembrane system</location>
        <topology evidence="1">Multi-pass membrane protein</topology>
    </subcellularLocation>
</comment>
<dbReference type="Proteomes" id="UP000622638">
    <property type="component" value="Unassembled WGS sequence"/>
</dbReference>
<feature type="transmembrane region" description="Helical" evidence="8">
    <location>
        <begin position="86"/>
        <end position="104"/>
    </location>
</feature>
<gene>
    <name evidence="9" type="ORF">GCM10011572_25710</name>
    <name evidence="10" type="ORF">GM672_07995</name>
</gene>
<dbReference type="EMBL" id="WNKZ01000015">
    <property type="protein sequence ID" value="MTV52676.1"/>
    <property type="molecule type" value="Genomic_DNA"/>
</dbReference>
<feature type="transmembrane region" description="Helical" evidence="8">
    <location>
        <begin position="231"/>
        <end position="249"/>
    </location>
</feature>
<feature type="transmembrane region" description="Helical" evidence="8">
    <location>
        <begin position="160"/>
        <end position="179"/>
    </location>
</feature>
<reference evidence="9" key="1">
    <citation type="journal article" date="2014" name="Int. J. Syst. Evol. Microbiol.">
        <title>Complete genome of a new Firmicutes species belonging to the dominant human colonic microbiota ('Ruminococcus bicirculans') reveals two chromosomes and a selective capacity to utilize plant glucans.</title>
        <authorList>
            <consortium name="NISC Comparative Sequencing Program"/>
            <person name="Wegmann U."/>
            <person name="Louis P."/>
            <person name="Goesmann A."/>
            <person name="Henrissat B."/>
            <person name="Duncan S.H."/>
            <person name="Flint H.J."/>
        </authorList>
    </citation>
    <scope>NUCLEOTIDE SEQUENCE</scope>
    <source>
        <strain evidence="9">CGMCC 1.15931</strain>
    </source>
</reference>
<reference evidence="9" key="4">
    <citation type="submission" date="2024-05" db="EMBL/GenBank/DDBJ databases">
        <authorList>
            <person name="Sun Q."/>
            <person name="Zhou Y."/>
        </authorList>
    </citation>
    <scope>NUCLEOTIDE SEQUENCE</scope>
    <source>
        <strain evidence="9">CGMCC 1.15931</strain>
    </source>
</reference>
<dbReference type="PANTHER" id="PTHR31611:SF0">
    <property type="entry name" value="HIGH-AFFINITY NICKEL TRANSPORT PROTEIN NIC1"/>
    <property type="match status" value="1"/>
</dbReference>
<keyword evidence="7 8" id="KW-0472">Membrane</keyword>
<evidence type="ECO:0000256" key="7">
    <source>
        <dbReference type="ARBA" id="ARBA00023136"/>
    </source>
</evidence>
<keyword evidence="3 8" id="KW-0813">Transport</keyword>
<dbReference type="EMBL" id="BMKG01000010">
    <property type="protein sequence ID" value="GGC02633.1"/>
    <property type="molecule type" value="Genomic_DNA"/>
</dbReference>
<keyword evidence="6 8" id="KW-1133">Transmembrane helix</keyword>
<proteinExistence type="inferred from homology"/>
<evidence type="ECO:0000256" key="1">
    <source>
        <dbReference type="ARBA" id="ARBA00004127"/>
    </source>
</evidence>
<dbReference type="InterPro" id="IPR011541">
    <property type="entry name" value="Ni/Co_transpt_high_affinity"/>
</dbReference>
<comment type="similarity">
    <text evidence="2 8">Belongs to the NiCoT transporter (TC 2.A.52) family.</text>
</comment>
<sequence length="260" mass="27278">MNELLAVDGMMVMFLLGLRHGLDPDHIAIVDSMTYRDTERDGRRAMRAGTLFALGHGLAVTAAGLALHGMRGDIVPAPWLAATFEWLPVALLLLVGSLNLKGLLRAREFRPAGWLGCLVPRLKDGGAATMFVVGILFALVFDTAGHLAALGREGNGVTTAILLGIAFTAGMVVVDAFDARMVGRLLARSGPADVLRYRRSVGWLIVIAAYGVAAYGIASAAWPALALGEDALTLVGLLMVAAMALLPLLQRGARRATAGG</sequence>
<keyword evidence="12" id="KW-1185">Reference proteome</keyword>
<evidence type="ECO:0000256" key="6">
    <source>
        <dbReference type="ARBA" id="ARBA00022989"/>
    </source>
</evidence>
<reference evidence="12" key="2">
    <citation type="journal article" date="2019" name="Int. J. Syst. Evol. Microbiol.">
        <title>The Global Catalogue of Microorganisms (GCM) 10K type strain sequencing project: providing services to taxonomists for standard genome sequencing and annotation.</title>
        <authorList>
            <consortium name="The Broad Institute Genomics Platform"/>
            <consortium name="The Broad Institute Genome Sequencing Center for Infectious Disease"/>
            <person name="Wu L."/>
            <person name="Ma J."/>
        </authorList>
    </citation>
    <scope>NUCLEOTIDE SEQUENCE [LARGE SCALE GENOMIC DNA]</scope>
    <source>
        <strain evidence="12">CGMCC 1.15931</strain>
    </source>
</reference>
<feature type="transmembrane region" description="Helical" evidence="8">
    <location>
        <begin position="200"/>
        <end position="225"/>
    </location>
</feature>
<dbReference type="AlphaFoldDB" id="A0A6I3SVX2"/>
<evidence type="ECO:0000256" key="2">
    <source>
        <dbReference type="ARBA" id="ARBA00010892"/>
    </source>
</evidence>
<feature type="transmembrane region" description="Helical" evidence="8">
    <location>
        <begin position="125"/>
        <end position="148"/>
    </location>
</feature>
<evidence type="ECO:0000256" key="5">
    <source>
        <dbReference type="ARBA" id="ARBA00022692"/>
    </source>
</evidence>
<feature type="transmembrane region" description="Helical" evidence="8">
    <location>
        <begin position="45"/>
        <end position="66"/>
    </location>
</feature>
<dbReference type="PANTHER" id="PTHR31611">
    <property type="entry name" value="HIGH-AFFINITY NICKEL TRANSPORT PROTEIN NIC1"/>
    <property type="match status" value="1"/>
</dbReference>
<dbReference type="GO" id="GO:0015099">
    <property type="term" value="F:nickel cation transmembrane transporter activity"/>
    <property type="evidence" value="ECO:0007669"/>
    <property type="project" value="UniProtKB-UniRule"/>
</dbReference>
<evidence type="ECO:0000313" key="10">
    <source>
        <dbReference type="EMBL" id="MTV52676.1"/>
    </source>
</evidence>
<evidence type="ECO:0000313" key="9">
    <source>
        <dbReference type="EMBL" id="GGC02633.1"/>
    </source>
</evidence>
<evidence type="ECO:0000313" key="11">
    <source>
        <dbReference type="Proteomes" id="UP000430634"/>
    </source>
</evidence>
<dbReference type="RefSeq" id="WP_155469998.1">
    <property type="nucleotide sequence ID" value="NZ_BMKG01000010.1"/>
</dbReference>
<evidence type="ECO:0000313" key="12">
    <source>
        <dbReference type="Proteomes" id="UP000622638"/>
    </source>
</evidence>
<keyword evidence="4" id="KW-0533">Nickel</keyword>
<keyword evidence="5 8" id="KW-0812">Transmembrane</keyword>
<accession>A0A6I3SVX2</accession>
<reference evidence="10 11" key="3">
    <citation type="submission" date="2019-11" db="EMBL/GenBank/DDBJ databases">
        <title>Type strains purchased from KCTC, JCM and DSMZ.</title>
        <authorList>
            <person name="Lu H."/>
        </authorList>
    </citation>
    <scope>NUCLEOTIDE SEQUENCE [LARGE SCALE GENOMIC DNA]</scope>
    <source>
        <strain evidence="10 11">KCTC 52429</strain>
    </source>
</reference>
<dbReference type="GO" id="GO:0012505">
    <property type="term" value="C:endomembrane system"/>
    <property type="evidence" value="ECO:0007669"/>
    <property type="project" value="UniProtKB-SubCell"/>
</dbReference>
<name>A0A6I3SVX2_9BURK</name>
<dbReference type="OrthoDB" id="9776706at2"/>
<evidence type="ECO:0000256" key="4">
    <source>
        <dbReference type="ARBA" id="ARBA00022596"/>
    </source>
</evidence>
<comment type="caution">
    <text evidence="10">The sequence shown here is derived from an EMBL/GenBank/DDBJ whole genome shotgun (WGS) entry which is preliminary data.</text>
</comment>
<dbReference type="Pfam" id="PF03824">
    <property type="entry name" value="NicO"/>
    <property type="match status" value="1"/>
</dbReference>
<protein>
    <recommendedName>
        <fullName evidence="8">Nickel/cobalt efflux system</fullName>
    </recommendedName>
</protein>
<dbReference type="Proteomes" id="UP000430634">
    <property type="component" value="Unassembled WGS sequence"/>
</dbReference>
<evidence type="ECO:0000256" key="8">
    <source>
        <dbReference type="RuleBase" id="RU362101"/>
    </source>
</evidence>
<evidence type="ECO:0000256" key="3">
    <source>
        <dbReference type="ARBA" id="ARBA00022448"/>
    </source>
</evidence>
<dbReference type="InterPro" id="IPR004688">
    <property type="entry name" value="Ni/Co_transpt"/>
</dbReference>
<dbReference type="GO" id="GO:0005886">
    <property type="term" value="C:plasma membrane"/>
    <property type="evidence" value="ECO:0007669"/>
    <property type="project" value="UniProtKB-SubCell"/>
</dbReference>
<organism evidence="10 11">
    <name type="scientific">Pseudoduganella buxea</name>
    <dbReference type="NCBI Taxonomy" id="1949069"/>
    <lineage>
        <taxon>Bacteria</taxon>
        <taxon>Pseudomonadati</taxon>
        <taxon>Pseudomonadota</taxon>
        <taxon>Betaproteobacteria</taxon>
        <taxon>Burkholderiales</taxon>
        <taxon>Oxalobacteraceae</taxon>
        <taxon>Telluria group</taxon>
        <taxon>Pseudoduganella</taxon>
    </lineage>
</organism>